<accession>A0ABR1ZFJ3</accession>
<evidence type="ECO:0000313" key="2">
    <source>
        <dbReference type="Proteomes" id="UP001396334"/>
    </source>
</evidence>
<comment type="caution">
    <text evidence="1">The sequence shown here is derived from an EMBL/GenBank/DDBJ whole genome shotgun (WGS) entry which is preliminary data.</text>
</comment>
<proteinExistence type="predicted"/>
<organism evidence="1 2">
    <name type="scientific">Hibiscus sabdariffa</name>
    <name type="common">roselle</name>
    <dbReference type="NCBI Taxonomy" id="183260"/>
    <lineage>
        <taxon>Eukaryota</taxon>
        <taxon>Viridiplantae</taxon>
        <taxon>Streptophyta</taxon>
        <taxon>Embryophyta</taxon>
        <taxon>Tracheophyta</taxon>
        <taxon>Spermatophyta</taxon>
        <taxon>Magnoliopsida</taxon>
        <taxon>eudicotyledons</taxon>
        <taxon>Gunneridae</taxon>
        <taxon>Pentapetalae</taxon>
        <taxon>rosids</taxon>
        <taxon>malvids</taxon>
        <taxon>Malvales</taxon>
        <taxon>Malvaceae</taxon>
        <taxon>Malvoideae</taxon>
        <taxon>Hibiscus</taxon>
    </lineage>
</organism>
<sequence length="117" mass="12321">MSTPTVSNFYVDNSRFNPIFLEPNDADDLVNPTETPQVPPSGEVPSETHVVQNVSNIVVSPGGKENSTSNVGKTKAKGKSRVQICKSTTAPLGPKNLNTTASRSFDASASLSRSSKG</sequence>
<protein>
    <submittedName>
        <fullName evidence="1">Uncharacterized protein</fullName>
    </submittedName>
</protein>
<dbReference type="EMBL" id="JBBPBN010001230">
    <property type="protein sequence ID" value="KAK8479223.1"/>
    <property type="molecule type" value="Genomic_DNA"/>
</dbReference>
<keyword evidence="2" id="KW-1185">Reference proteome</keyword>
<evidence type="ECO:0000313" key="1">
    <source>
        <dbReference type="EMBL" id="KAK8479223.1"/>
    </source>
</evidence>
<dbReference type="Proteomes" id="UP001396334">
    <property type="component" value="Unassembled WGS sequence"/>
</dbReference>
<reference evidence="1 2" key="1">
    <citation type="journal article" date="2024" name="G3 (Bethesda)">
        <title>Genome assembly of Hibiscus sabdariffa L. provides insights into metabolisms of medicinal natural products.</title>
        <authorList>
            <person name="Kim T."/>
        </authorList>
    </citation>
    <scope>NUCLEOTIDE SEQUENCE [LARGE SCALE GENOMIC DNA]</scope>
    <source>
        <strain evidence="1">TK-2024</strain>
        <tissue evidence="1">Old leaves</tissue>
    </source>
</reference>
<gene>
    <name evidence="1" type="ORF">V6N11_012762</name>
</gene>
<name>A0ABR1ZFJ3_9ROSI</name>